<dbReference type="PROSITE" id="PS51391">
    <property type="entry name" value="CID"/>
    <property type="match status" value="1"/>
</dbReference>
<feature type="region of interest" description="Disordered" evidence="2">
    <location>
        <begin position="325"/>
        <end position="349"/>
    </location>
</feature>
<feature type="compositionally biased region" description="Polar residues" evidence="2">
    <location>
        <begin position="120"/>
        <end position="133"/>
    </location>
</feature>
<dbReference type="EMBL" id="NKXS01005657">
    <property type="protein sequence ID" value="PIN03067.1"/>
    <property type="molecule type" value="Genomic_DNA"/>
</dbReference>
<dbReference type="STRING" id="429701.A0A2G9GCQ0"/>
<feature type="region of interest" description="Disordered" evidence="2">
    <location>
        <begin position="914"/>
        <end position="1123"/>
    </location>
</feature>
<name>A0A2G9GCQ0_9LAMI</name>
<dbReference type="Proteomes" id="UP000231279">
    <property type="component" value="Unassembled WGS sequence"/>
</dbReference>
<gene>
    <name evidence="4" type="ORF">CDL12_24423</name>
</gene>
<feature type="region of interest" description="Disordered" evidence="2">
    <location>
        <begin position="431"/>
        <end position="450"/>
    </location>
</feature>
<feature type="compositionally biased region" description="Polar residues" evidence="2">
    <location>
        <begin position="582"/>
        <end position="591"/>
    </location>
</feature>
<reference evidence="5" key="1">
    <citation type="journal article" date="2018" name="Gigascience">
        <title>Genome assembly of the Pink Ipe (Handroanthus impetiginosus, Bignoniaceae), a highly valued, ecologically keystone Neotropical timber forest tree.</title>
        <authorList>
            <person name="Silva-Junior O.B."/>
            <person name="Grattapaglia D."/>
            <person name="Novaes E."/>
            <person name="Collevatti R.G."/>
        </authorList>
    </citation>
    <scope>NUCLEOTIDE SEQUENCE [LARGE SCALE GENOMIC DNA]</scope>
    <source>
        <strain evidence="5">cv. UFG-1</strain>
    </source>
</reference>
<feature type="compositionally biased region" description="Polar residues" evidence="2">
    <location>
        <begin position="985"/>
        <end position="1008"/>
    </location>
</feature>
<accession>A0A2G9GCQ0</accession>
<evidence type="ECO:0000313" key="5">
    <source>
        <dbReference type="Proteomes" id="UP000231279"/>
    </source>
</evidence>
<keyword evidence="1" id="KW-0507">mRNA processing</keyword>
<feature type="compositionally biased region" description="Polar residues" evidence="2">
    <location>
        <begin position="334"/>
        <end position="349"/>
    </location>
</feature>
<feature type="region of interest" description="Disordered" evidence="2">
    <location>
        <begin position="1"/>
        <end position="133"/>
    </location>
</feature>
<organism evidence="4 5">
    <name type="scientific">Handroanthus impetiginosus</name>
    <dbReference type="NCBI Taxonomy" id="429701"/>
    <lineage>
        <taxon>Eukaryota</taxon>
        <taxon>Viridiplantae</taxon>
        <taxon>Streptophyta</taxon>
        <taxon>Embryophyta</taxon>
        <taxon>Tracheophyta</taxon>
        <taxon>Spermatophyta</taxon>
        <taxon>Magnoliopsida</taxon>
        <taxon>eudicotyledons</taxon>
        <taxon>Gunneridae</taxon>
        <taxon>Pentapetalae</taxon>
        <taxon>asterids</taxon>
        <taxon>lamiids</taxon>
        <taxon>Lamiales</taxon>
        <taxon>Bignoniaceae</taxon>
        <taxon>Crescentiina</taxon>
        <taxon>Tabebuia alliance</taxon>
        <taxon>Handroanthus</taxon>
    </lineage>
</organism>
<dbReference type="GO" id="GO:0005634">
    <property type="term" value="C:nucleus"/>
    <property type="evidence" value="ECO:0007669"/>
    <property type="project" value="UniProtKB-ARBA"/>
</dbReference>
<dbReference type="AlphaFoldDB" id="A0A2G9GCQ0"/>
<dbReference type="GO" id="GO:0006397">
    <property type="term" value="P:mRNA processing"/>
    <property type="evidence" value="ECO:0007669"/>
    <property type="project" value="UniProtKB-KW"/>
</dbReference>
<dbReference type="OrthoDB" id="62853at2759"/>
<feature type="compositionally biased region" description="Polar residues" evidence="2">
    <location>
        <begin position="1049"/>
        <end position="1063"/>
    </location>
</feature>
<evidence type="ECO:0000259" key="3">
    <source>
        <dbReference type="PROSITE" id="PS51391"/>
    </source>
</evidence>
<feature type="compositionally biased region" description="Polar residues" evidence="2">
    <location>
        <begin position="1082"/>
        <end position="1092"/>
    </location>
</feature>
<dbReference type="Pfam" id="PF04818">
    <property type="entry name" value="CID"/>
    <property type="match status" value="1"/>
</dbReference>
<feature type="region of interest" description="Disordered" evidence="2">
    <location>
        <begin position="582"/>
        <end position="663"/>
    </location>
</feature>
<keyword evidence="5" id="KW-1185">Reference proteome</keyword>
<dbReference type="PANTHER" id="PTHR12550">
    <property type="entry name" value="HEPATOMA-DERIVED GROWTH FACTOR-RELATED"/>
    <property type="match status" value="1"/>
</dbReference>
<feature type="compositionally biased region" description="Polar residues" evidence="2">
    <location>
        <begin position="615"/>
        <end position="635"/>
    </location>
</feature>
<evidence type="ECO:0000256" key="1">
    <source>
        <dbReference type="ARBA" id="ARBA00022664"/>
    </source>
</evidence>
<dbReference type="PANTHER" id="PTHR12550:SF49">
    <property type="entry name" value="PROTEIN HUA2-LIKE 2-RELATED"/>
    <property type="match status" value="1"/>
</dbReference>
<feature type="compositionally biased region" description="Basic and acidic residues" evidence="2">
    <location>
        <begin position="1014"/>
        <end position="1033"/>
    </location>
</feature>
<dbReference type="InterPro" id="IPR006569">
    <property type="entry name" value="CID_dom"/>
</dbReference>
<feature type="compositionally biased region" description="Basic and acidic residues" evidence="2">
    <location>
        <begin position="88"/>
        <end position="97"/>
    </location>
</feature>
<feature type="compositionally biased region" description="Polar residues" evidence="2">
    <location>
        <begin position="98"/>
        <end position="107"/>
    </location>
</feature>
<feature type="compositionally biased region" description="Polar residues" evidence="2">
    <location>
        <begin position="7"/>
        <end position="18"/>
    </location>
</feature>
<evidence type="ECO:0000256" key="2">
    <source>
        <dbReference type="SAM" id="MobiDB-lite"/>
    </source>
</evidence>
<feature type="domain" description="CID" evidence="3">
    <location>
        <begin position="661"/>
        <end position="801"/>
    </location>
</feature>
<feature type="compositionally biased region" description="Low complexity" evidence="2">
    <location>
        <begin position="598"/>
        <end position="608"/>
    </location>
</feature>
<feature type="compositionally biased region" description="Low complexity" evidence="2">
    <location>
        <begin position="951"/>
        <end position="966"/>
    </location>
</feature>
<feature type="region of interest" description="Disordered" evidence="2">
    <location>
        <begin position="232"/>
        <end position="294"/>
    </location>
</feature>
<dbReference type="InterPro" id="IPR008942">
    <property type="entry name" value="ENTH_VHS"/>
</dbReference>
<comment type="caution">
    <text evidence="4">The sequence shown here is derived from an EMBL/GenBank/DDBJ whole genome shotgun (WGS) entry which is preliminary data.</text>
</comment>
<protein>
    <recommendedName>
        <fullName evidence="3">CID domain-containing protein</fullName>
    </recommendedName>
</protein>
<dbReference type="SMART" id="SM00582">
    <property type="entry name" value="RPR"/>
    <property type="match status" value="1"/>
</dbReference>
<sequence length="1209" mass="132353">MPLEEAYSNSLFTETRVYTTRRKSDATQSQNAREQPRISARRVRSSSRKDASRDQNLMLPSINSTRSSRRLGTNALPESLRRSKRITKSSDDSEGHDVSSSAFVSNDSIEENDSEVMTVDSDTPSFNDGSSVDSDCKLVGEELFIENNEGAIELIDRLDFQTNAAITKRKRKPSRKRHRNDTVQVAKPDEVTSEAEILKSGCSSPCNNEKVVNRCGKEDGDEHLPLVKRARVRMGRQSPAGDEEGMSVQEEEKGLEAPDEPLNSKVDASSDGDSVPIKGDPGSSSLLHASPARKPQYWEARKDFVDGEAALPPSKRLHRALEAMSANAAEDSQRASSCSPTANTNNNGRCSSSFQLSMVEKAVVELGPGLVDNPINGDSQSSAPEVCMGLNKEVTDTDGKTFKVGSDRGKPCVIDSSISESCKASFERVEGAGSEQLKLSPSSERPAEPDAEYQHVNLESANVDGELSHLDCDRPSSIMSPDGCGIEPSDMKEVPRRPDPDVLKSGSILVEEIAGGSAKILEGISLDSAEGGGDESHKTKHVYFAKYQDCQRSELRSASMDSNAVPSATHVNDLTSNRSGYLCHSNSSSDNQLEDRVVSVTQSSSTVSDGPDTITKASPSSSSIRKFSASDNNSNAEKKSSPGPDVQLHHEKSKSACNPSSNVESLSSFETSIRSLTRAKESIGRATRIAIDCAKCGFATKVVEILTRTLESESSPHKKVDLFFLVDSIAQCSGGIKGDAGIYPSAIQAVLPRLLLAAAPPGASFYENHRQCLKVLRVWLERKILPEPIIRHQIRDLDALYGLHHSGGSRRSCRFERPFDDPIREMEGMLVDEYGSNSSIQLPGFCMPPMLRDDDIGTDSDGEGFEAVTPEHNVENLDGETALTSAVAKRSHILEDVDGELEMEDVAPSCEIHTTSTNNSAGTGCVQMSHHRSDNNYGTPFAPQQPKDTQPMSAPMPSSPLSSPPAHIQSHRLPPSVFPSAVLDSVSNGPDSKPCPSSQDLRAKQSLSPRFKPRTFDPERHRAHDNENSETHLPRQMPGCSNAHPFCDQLTSRQTGRASNGFQSVDGPFSKGFHLRPPHPAPSNQFSYVQERSQSRRDIPPPSNRFHSRNAENGNFYRDRDRNKYVPHDNIGEYWRPPLPSVSGPGYHDGPRMARAPMYSGPHHEPALPNNRWNFPPRYMNQRQYHPYRPPLEGPIPVAGRGTNFWEPR</sequence>
<evidence type="ECO:0000313" key="4">
    <source>
        <dbReference type="EMBL" id="PIN03067.1"/>
    </source>
</evidence>
<dbReference type="Gene3D" id="1.25.40.90">
    <property type="match status" value="1"/>
</dbReference>
<proteinExistence type="predicted"/>